<keyword evidence="2" id="KW-0472">Membrane</keyword>
<feature type="compositionally biased region" description="Polar residues" evidence="1">
    <location>
        <begin position="58"/>
        <end position="74"/>
    </location>
</feature>
<sequence>MDIHSDRGQESHSLPGQERPGMPRWVKVIALIALAVLLVFVVAMLLGGEHGPGLHSSFPVTPSGTPVYTGDTWS</sequence>
<feature type="region of interest" description="Disordered" evidence="1">
    <location>
        <begin position="1"/>
        <end position="20"/>
    </location>
</feature>
<proteinExistence type="predicted"/>
<evidence type="ECO:0000256" key="2">
    <source>
        <dbReference type="SAM" id="Phobius"/>
    </source>
</evidence>
<feature type="region of interest" description="Disordered" evidence="1">
    <location>
        <begin position="51"/>
        <end position="74"/>
    </location>
</feature>
<dbReference type="EMBL" id="JAATJL010000001">
    <property type="protein sequence ID" value="NJC22676.1"/>
    <property type="molecule type" value="Genomic_DNA"/>
</dbReference>
<keyword evidence="2" id="KW-0812">Transmembrane</keyword>
<evidence type="ECO:0000256" key="1">
    <source>
        <dbReference type="SAM" id="MobiDB-lite"/>
    </source>
</evidence>
<feature type="transmembrane region" description="Helical" evidence="2">
    <location>
        <begin position="25"/>
        <end position="46"/>
    </location>
</feature>
<dbReference type="Proteomes" id="UP000547458">
    <property type="component" value="Unassembled WGS sequence"/>
</dbReference>
<keyword evidence="2" id="KW-1133">Transmembrane helix</keyword>
<accession>A0A846RUG4</accession>
<feature type="compositionally biased region" description="Basic and acidic residues" evidence="1">
    <location>
        <begin position="1"/>
        <end position="10"/>
    </location>
</feature>
<keyword evidence="4" id="KW-1185">Reference proteome</keyword>
<dbReference type="AlphaFoldDB" id="A0A846RUG4"/>
<gene>
    <name evidence="3" type="ORF">BJ994_001752</name>
</gene>
<comment type="caution">
    <text evidence="3">The sequence shown here is derived from an EMBL/GenBank/DDBJ whole genome shotgun (WGS) entry which is preliminary data.</text>
</comment>
<evidence type="ECO:0000313" key="4">
    <source>
        <dbReference type="Proteomes" id="UP000547458"/>
    </source>
</evidence>
<evidence type="ECO:0000313" key="3">
    <source>
        <dbReference type="EMBL" id="NJC22676.1"/>
    </source>
</evidence>
<name>A0A846RUG4_9MICC</name>
<organism evidence="3 4">
    <name type="scientific">Arthrobacter pigmenti</name>
    <dbReference type="NCBI Taxonomy" id="271432"/>
    <lineage>
        <taxon>Bacteria</taxon>
        <taxon>Bacillati</taxon>
        <taxon>Actinomycetota</taxon>
        <taxon>Actinomycetes</taxon>
        <taxon>Micrococcales</taxon>
        <taxon>Micrococcaceae</taxon>
        <taxon>Arthrobacter</taxon>
    </lineage>
</organism>
<protein>
    <submittedName>
        <fullName evidence="3">Uncharacterized protein</fullName>
    </submittedName>
</protein>
<reference evidence="3 4" key="1">
    <citation type="submission" date="2020-03" db="EMBL/GenBank/DDBJ databases">
        <title>Sequencing the genomes of 1000 actinobacteria strains.</title>
        <authorList>
            <person name="Klenk H.-P."/>
        </authorList>
    </citation>
    <scope>NUCLEOTIDE SEQUENCE [LARGE SCALE GENOMIC DNA]</scope>
    <source>
        <strain evidence="3 4">DSM 16403</strain>
    </source>
</reference>